<dbReference type="CDD" id="cd02557">
    <property type="entry name" value="PseudoU_synth_ScRIB2"/>
    <property type="match status" value="1"/>
</dbReference>
<gene>
    <name evidence="4" type="ORF">OGAPHI_005713</name>
</gene>
<name>A0A9P8T1E8_9ASCO</name>
<sequence>MMTDFRGRDINRLKQMVQSGDMYIWRRVKNRTVQVRGPPMEFEKLRDGDRVSNSMHQHEKPVRAAPINTIFEDDRVLVVDKPAGIPVHPNPGHVKNTIVEMVRSQKGLSSLHLMYRLDKAVSGVLIMAKTRASYKQLLRQIESKKGVLKKYVARVRGKFPDECECNDDVVEIDPQKHYRLGGVSHAKTAHTKFSRLSYSPELDESLVICELDTGRRHQIRVHLRNLGHPIVNDPLYGESQILGEAIKSRPDSAWFAKIRERAERELKDLTSPGECAVCGFPNHVDPRPEDLVIYLHAQEYSVEGSWKYTAELPDWAKF</sequence>
<comment type="caution">
    <text evidence="4">The sequence shown here is derived from an EMBL/GenBank/DDBJ whole genome shotgun (WGS) entry which is preliminary data.</text>
</comment>
<accession>A0A9P8T1E8</accession>
<dbReference type="GO" id="GO:0003723">
    <property type="term" value="F:RNA binding"/>
    <property type="evidence" value="ECO:0007669"/>
    <property type="project" value="InterPro"/>
</dbReference>
<dbReference type="OrthoDB" id="424794at2759"/>
<comment type="similarity">
    <text evidence="2">Belongs to the pseudouridine synthase RluA family.</text>
</comment>
<evidence type="ECO:0000313" key="4">
    <source>
        <dbReference type="EMBL" id="KAH3662461.1"/>
    </source>
</evidence>
<dbReference type="InterPro" id="IPR006145">
    <property type="entry name" value="PsdUridine_synth_RsuA/RluA"/>
</dbReference>
<dbReference type="EC" id="5.4.99.-" evidence="2"/>
<comment type="function">
    <text evidence="2">Responsible for synthesis of pseudouridine from uracil.</text>
</comment>
<evidence type="ECO:0000256" key="2">
    <source>
        <dbReference type="RuleBase" id="RU362028"/>
    </source>
</evidence>
<protein>
    <recommendedName>
        <fullName evidence="2">Pseudouridine synthase</fullName>
        <ecNumber evidence="2">5.4.99.-</ecNumber>
    </recommendedName>
</protein>
<feature type="domain" description="Pseudouridine synthase RsuA/RluA-like" evidence="3">
    <location>
        <begin position="76"/>
        <end position="224"/>
    </location>
</feature>
<dbReference type="InterPro" id="IPR020103">
    <property type="entry name" value="PsdUridine_synth_cat_dom_sf"/>
</dbReference>
<dbReference type="InterPro" id="IPR006225">
    <property type="entry name" value="PsdUridine_synth_RluC/D"/>
</dbReference>
<dbReference type="InterPro" id="IPR050188">
    <property type="entry name" value="RluA_PseudoU_synthase"/>
</dbReference>
<dbReference type="PANTHER" id="PTHR21600:SF40">
    <property type="entry name" value="PSEUDOURIDYLATE SYNTHASE RPUSD2"/>
    <property type="match status" value="1"/>
</dbReference>
<evidence type="ECO:0000313" key="5">
    <source>
        <dbReference type="Proteomes" id="UP000769157"/>
    </source>
</evidence>
<dbReference type="GeneID" id="70237677"/>
<reference evidence="4" key="2">
    <citation type="submission" date="2021-01" db="EMBL/GenBank/DDBJ databases">
        <authorList>
            <person name="Schikora-Tamarit M.A."/>
        </authorList>
    </citation>
    <scope>NUCLEOTIDE SEQUENCE</scope>
    <source>
        <strain evidence="4">CBS6075</strain>
    </source>
</reference>
<proteinExistence type="inferred from homology"/>
<comment type="catalytic activity">
    <reaction evidence="2">
        <text>a uridine in RNA = a pseudouridine in RNA</text>
        <dbReference type="Rhea" id="RHEA:48348"/>
        <dbReference type="Rhea" id="RHEA-COMP:12068"/>
        <dbReference type="Rhea" id="RHEA-COMP:12069"/>
        <dbReference type="ChEBI" id="CHEBI:65314"/>
        <dbReference type="ChEBI" id="CHEBI:65315"/>
    </reaction>
</comment>
<organism evidence="4 5">
    <name type="scientific">Ogataea philodendri</name>
    <dbReference type="NCBI Taxonomy" id="1378263"/>
    <lineage>
        <taxon>Eukaryota</taxon>
        <taxon>Fungi</taxon>
        <taxon>Dikarya</taxon>
        <taxon>Ascomycota</taxon>
        <taxon>Saccharomycotina</taxon>
        <taxon>Pichiomycetes</taxon>
        <taxon>Pichiales</taxon>
        <taxon>Pichiaceae</taxon>
        <taxon>Ogataea</taxon>
    </lineage>
</organism>
<keyword evidence="5" id="KW-1185">Reference proteome</keyword>
<dbReference type="EMBL" id="JAEUBE010000378">
    <property type="protein sequence ID" value="KAH3662461.1"/>
    <property type="molecule type" value="Genomic_DNA"/>
</dbReference>
<reference evidence="4" key="1">
    <citation type="journal article" date="2021" name="Open Biol.">
        <title>Shared evolutionary footprints suggest mitochondrial oxidative damage underlies multiple complex I losses in fungi.</title>
        <authorList>
            <person name="Schikora-Tamarit M.A."/>
            <person name="Marcet-Houben M."/>
            <person name="Nosek J."/>
            <person name="Gabaldon T."/>
        </authorList>
    </citation>
    <scope>NUCLEOTIDE SEQUENCE</scope>
    <source>
        <strain evidence="4">CBS6075</strain>
    </source>
</reference>
<feature type="active site" evidence="1">
    <location>
        <position position="118"/>
    </location>
</feature>
<evidence type="ECO:0000256" key="1">
    <source>
        <dbReference type="PIRSR" id="PIRSR606225-1"/>
    </source>
</evidence>
<dbReference type="GO" id="GO:0009982">
    <property type="term" value="F:pseudouridine synthase activity"/>
    <property type="evidence" value="ECO:0007669"/>
    <property type="project" value="InterPro"/>
</dbReference>
<dbReference type="Pfam" id="PF00849">
    <property type="entry name" value="PseudoU_synth_2"/>
    <property type="match status" value="1"/>
</dbReference>
<dbReference type="Proteomes" id="UP000769157">
    <property type="component" value="Unassembled WGS sequence"/>
</dbReference>
<dbReference type="SUPFAM" id="SSF55120">
    <property type="entry name" value="Pseudouridine synthase"/>
    <property type="match status" value="1"/>
</dbReference>
<dbReference type="AlphaFoldDB" id="A0A9P8T1E8"/>
<evidence type="ECO:0000259" key="3">
    <source>
        <dbReference type="Pfam" id="PF00849"/>
    </source>
</evidence>
<dbReference type="GO" id="GO:0000455">
    <property type="term" value="P:enzyme-directed rRNA pseudouridine synthesis"/>
    <property type="evidence" value="ECO:0007669"/>
    <property type="project" value="TreeGrafter"/>
</dbReference>
<dbReference type="NCBIfam" id="TIGR00005">
    <property type="entry name" value="rluA_subfam"/>
    <property type="match status" value="1"/>
</dbReference>
<dbReference type="PANTHER" id="PTHR21600">
    <property type="entry name" value="MITOCHONDRIAL RNA PSEUDOURIDINE SYNTHASE"/>
    <property type="match status" value="1"/>
</dbReference>
<dbReference type="RefSeq" id="XP_046059550.1">
    <property type="nucleotide sequence ID" value="XM_046206924.1"/>
</dbReference>
<keyword evidence="2" id="KW-0413">Isomerase</keyword>
<dbReference type="Gene3D" id="3.30.2350.10">
    <property type="entry name" value="Pseudouridine synthase"/>
    <property type="match status" value="1"/>
</dbReference>